<dbReference type="EMBL" id="JOJR01016624">
    <property type="protein sequence ID" value="RCN24796.1"/>
    <property type="molecule type" value="Genomic_DNA"/>
</dbReference>
<gene>
    <name evidence="1" type="ORF">ANCCAN_29501</name>
</gene>
<reference evidence="1 2" key="1">
    <citation type="submission" date="2014-10" db="EMBL/GenBank/DDBJ databases">
        <title>Draft genome of the hookworm Ancylostoma caninum.</title>
        <authorList>
            <person name="Mitreva M."/>
        </authorList>
    </citation>
    <scope>NUCLEOTIDE SEQUENCE [LARGE SCALE GENOMIC DNA]</scope>
    <source>
        <strain evidence="1 2">Baltimore</strain>
    </source>
</reference>
<dbReference type="OrthoDB" id="9884296at2759"/>
<dbReference type="AlphaFoldDB" id="A0A368EYE3"/>
<dbReference type="Proteomes" id="UP000252519">
    <property type="component" value="Unassembled WGS sequence"/>
</dbReference>
<dbReference type="InterPro" id="IPR037213">
    <property type="entry name" value="Run_dom_sf"/>
</dbReference>
<dbReference type="Gene3D" id="1.20.58.900">
    <property type="match status" value="1"/>
</dbReference>
<proteinExistence type="predicted"/>
<protein>
    <submittedName>
        <fullName evidence="1">Uncharacterized protein</fullName>
    </submittedName>
</protein>
<keyword evidence="2" id="KW-1185">Reference proteome</keyword>
<evidence type="ECO:0000313" key="1">
    <source>
        <dbReference type="EMBL" id="RCN24796.1"/>
    </source>
</evidence>
<name>A0A368EYE3_ANCCA</name>
<evidence type="ECO:0000313" key="2">
    <source>
        <dbReference type="Proteomes" id="UP000252519"/>
    </source>
</evidence>
<organism evidence="1 2">
    <name type="scientific">Ancylostoma caninum</name>
    <name type="common">Dog hookworm</name>
    <dbReference type="NCBI Taxonomy" id="29170"/>
    <lineage>
        <taxon>Eukaryota</taxon>
        <taxon>Metazoa</taxon>
        <taxon>Ecdysozoa</taxon>
        <taxon>Nematoda</taxon>
        <taxon>Chromadorea</taxon>
        <taxon>Rhabditida</taxon>
        <taxon>Rhabditina</taxon>
        <taxon>Rhabditomorpha</taxon>
        <taxon>Strongyloidea</taxon>
        <taxon>Ancylostomatidae</taxon>
        <taxon>Ancylostomatinae</taxon>
        <taxon>Ancylostoma</taxon>
    </lineage>
</organism>
<dbReference type="STRING" id="29170.A0A368EYE3"/>
<accession>A0A368EYE3</accession>
<comment type="caution">
    <text evidence="1">The sequence shown here is derived from an EMBL/GenBank/DDBJ whole genome shotgun (WGS) entry which is preliminary data.</text>
</comment>
<sequence length="107" mass="11487">MVEAVVDAVAAVARGEAPNALFTALAALVSDGLKQDVSSWSMIRTVTAPGPATKDVYSIVNKLDSSEKSDNSRVEQFFEELYRYEIFLFLNGKLLLSTIVGGGTGKE</sequence>